<feature type="region of interest" description="Disordered" evidence="1">
    <location>
        <begin position="1256"/>
        <end position="1283"/>
    </location>
</feature>
<dbReference type="SUPFAM" id="SSF52540">
    <property type="entry name" value="P-loop containing nucleoside triphosphate hydrolases"/>
    <property type="match status" value="1"/>
</dbReference>
<feature type="domain" description="(+)RNA virus helicase C-terminal" evidence="2">
    <location>
        <begin position="902"/>
        <end position="1165"/>
    </location>
</feature>
<feature type="non-terminal residue" evidence="3">
    <location>
        <position position="1"/>
    </location>
</feature>
<dbReference type="Pfam" id="PF01443">
    <property type="entry name" value="Viral_helicase1"/>
    <property type="match status" value="1"/>
</dbReference>
<feature type="region of interest" description="Disordered" evidence="1">
    <location>
        <begin position="1346"/>
        <end position="1371"/>
    </location>
</feature>
<feature type="compositionally biased region" description="Polar residues" evidence="1">
    <location>
        <begin position="1256"/>
        <end position="1265"/>
    </location>
</feature>
<comment type="caution">
    <text evidence="3">The sequence shown here is derived from an EMBL/GenBank/DDBJ whole genome shotgun (WGS) entry which is preliminary data.</text>
</comment>
<name>A0A9N9GXH2_9GLOM</name>
<evidence type="ECO:0000259" key="2">
    <source>
        <dbReference type="Pfam" id="PF01443"/>
    </source>
</evidence>
<protein>
    <submittedName>
        <fullName evidence="3">4800_t:CDS:1</fullName>
    </submittedName>
</protein>
<feature type="non-terminal residue" evidence="3">
    <location>
        <position position="1824"/>
    </location>
</feature>
<dbReference type="GO" id="GO:0005524">
    <property type="term" value="F:ATP binding"/>
    <property type="evidence" value="ECO:0007669"/>
    <property type="project" value="InterPro"/>
</dbReference>
<feature type="compositionally biased region" description="Low complexity" evidence="1">
    <location>
        <begin position="602"/>
        <end position="612"/>
    </location>
</feature>
<feature type="region of interest" description="Disordered" evidence="1">
    <location>
        <begin position="445"/>
        <end position="480"/>
    </location>
</feature>
<dbReference type="InterPro" id="IPR027351">
    <property type="entry name" value="(+)RNA_virus_helicase_core_dom"/>
</dbReference>
<feature type="region of interest" description="Disordered" evidence="1">
    <location>
        <begin position="307"/>
        <end position="328"/>
    </location>
</feature>
<reference evidence="3" key="1">
    <citation type="submission" date="2021-06" db="EMBL/GenBank/DDBJ databases">
        <authorList>
            <person name="Kallberg Y."/>
            <person name="Tangrot J."/>
            <person name="Rosling A."/>
        </authorList>
    </citation>
    <scope>NUCLEOTIDE SEQUENCE</scope>
    <source>
        <strain evidence="3">MT106</strain>
    </source>
</reference>
<dbReference type="EMBL" id="CAJVPL010004013">
    <property type="protein sequence ID" value="CAG8641807.1"/>
    <property type="molecule type" value="Genomic_DNA"/>
</dbReference>
<keyword evidence="4" id="KW-1185">Reference proteome</keyword>
<evidence type="ECO:0000313" key="3">
    <source>
        <dbReference type="EMBL" id="CAG8641807.1"/>
    </source>
</evidence>
<evidence type="ECO:0000313" key="4">
    <source>
        <dbReference type="Proteomes" id="UP000789831"/>
    </source>
</evidence>
<gene>
    <name evidence="3" type="ORF">AGERDE_LOCUS11007</name>
</gene>
<organism evidence="3 4">
    <name type="scientific">Ambispora gerdemannii</name>
    <dbReference type="NCBI Taxonomy" id="144530"/>
    <lineage>
        <taxon>Eukaryota</taxon>
        <taxon>Fungi</taxon>
        <taxon>Fungi incertae sedis</taxon>
        <taxon>Mucoromycota</taxon>
        <taxon>Glomeromycotina</taxon>
        <taxon>Glomeromycetes</taxon>
        <taxon>Archaeosporales</taxon>
        <taxon>Ambisporaceae</taxon>
        <taxon>Ambispora</taxon>
    </lineage>
</organism>
<dbReference type="Gene3D" id="3.40.50.300">
    <property type="entry name" value="P-loop containing nucleotide triphosphate hydrolases"/>
    <property type="match status" value="2"/>
</dbReference>
<evidence type="ECO:0000256" key="1">
    <source>
        <dbReference type="SAM" id="MobiDB-lite"/>
    </source>
</evidence>
<feature type="compositionally biased region" description="Polar residues" evidence="1">
    <location>
        <begin position="456"/>
        <end position="469"/>
    </location>
</feature>
<feature type="region of interest" description="Disordered" evidence="1">
    <location>
        <begin position="601"/>
        <end position="642"/>
    </location>
</feature>
<dbReference type="InterPro" id="IPR027417">
    <property type="entry name" value="P-loop_NTPase"/>
</dbReference>
<feature type="compositionally biased region" description="Polar residues" evidence="1">
    <location>
        <begin position="1346"/>
        <end position="1355"/>
    </location>
</feature>
<feature type="compositionally biased region" description="Polar residues" evidence="1">
    <location>
        <begin position="314"/>
        <end position="323"/>
    </location>
</feature>
<sequence>LEYEQSRREYAQRPEYQTLTVGQVVGGGIKLDSRKKHSNNELEDYFGRDEYNEKYGSANNGRIVQNCKNIDLSYRTNFDTVWGWCWTLMLEEPRAYAVLGSWPTVGKIFEFCQTNKVRMAKTVVFKENREEDKEKASRVHLFSPQMPMMGTEMDMSVFVSKYWSFKAGGLLGKERTISPMSTFLINTGTFEHVRNDGSVVDRVRTKFMQGYNKYEVEYGCYRGMDTLEGNAKRNIWREEGVPKLDLPSVHPTLDGRRKLYVAGAMQHWGNLATGQHVRFPAACSTQSMPFDQDLELPRGRLPIKDGMRKEYTPPSETNNSPWSSPLWHQEESEPDYFHRLDNQRKAESLYATYLCDVYNNKGETSAKTFKPSGGKQLKKYHCFPYRRVGGGSIKIESDSSVESGYESEEEFIRVEVKKQRKPKSVLCRQYRYGGVSYKVVVPGKKPKNKVRKAQHPGQQESSKVSSQVDSDFKTKRKERKKRFQELNETQRLNRRLGTAGYCYTRIFKHPTWDIIKELGKWPTVAELEDFVYYRSSIDVLVKEKVHVQINKMSHVKGKYIITSVHLLEQPIDKQTTTMEIKEFLTMDKDLRVGGSVEEESILDNGDSGISISSDRKTTDESTLAQHPGQKLIDFSSSTSSGDSGDNFTIDNVGVFTGGLAVNFKICQSCNYEFKDVKDREEHIQSRLCLGHLDYVPEALPVDVEVKVQTLIETEKQGVEEIEKQTKSKLPETSGVRCVVDKEDPFMFEIYKNLGEEPVDYAKYVPQSVLEYRDHLVTSRESFSFAREPKYLYTNKEGKKIYKVRVNKYAALSVLPERHPYPYAKLEDSCVQWIQIYVDDCRKHLSTCVQKREYDAGIKQKHACGLCILAFRSLDIYRRYDGNKYGIDCAARRMYHVPTFQGVIDADAASGKTTLIQTHLKNGDMVIVATSLQVRRYANFAHEKGLKITVTTFQSLMANFGDYDVRNIYVEEYKMMPFGFLQMVKYIRHMGIIWFVGDSKQVTWKNFSTKDATYQRGNIESNINISMCMNFRSLSSIVAFNNLVFGTESIAARTEDMKEGEVTDMSDTIKVVMDNDKPGDTFASELVETEGKMDKILLAINKRNLEEKHYSHVHPSRKFKVHSFQGMEADVVWFVHYEGKNAWHWKPFQKGVEYFYSGCTRARNFLYLQFPFGSRIQKMVSEITSKDICINQMEMEHFDRIKVKPRHTPEDMFDGAWEIFLDGHRIEEPTVKVEDYLEQAESLDKFVSKGSGSWESKVSGPQSVTLAQHPGQQKPKGRKLRTPTLPTNEYREVSTDKIKVGERLEFTDDVGRKHVIFNGVHSVYDVVKEDKKLDEENRRKAYNQREVQASVLNANKQKQKRHDPGTSSLHKPIDGTFDPNLHQDLIKSLTGHPELTAESRAELRKMGKLRYDGLIFTLEHFKEYVGEKACLWNALVRTLKRLSNSTKRQERNIAYSLFEGMVVYHDDIIYGKLVEDVALNVNVKVHFGKSINHVEENLADLSKDDRVYETKTLRKLYSEDKDRKYFGDEPRNLMTQSQMFNAFLSKRYENEKPHEHRKVEVSLAKGFGNTPKEAKITKLFWFDIDQTPEFLRKYKEGKERQTRKMMEAAKKQQIVEIQSITSECPCGKDARWMVECGCGSEYYSCGELDSNGGVCGRARKYRCSDQDCLDIIPFNDWVRITKSVVSAKTNVEDRDLMSEVIDLNDELPRWETHAQCYGCLKEFPKVSGYMSKNEKWYCSLDCKAGRNPKIYAQEPAEETPIVMKVKPLNYEQEFPVLRRTISKSALVHKGDDSAQSSVSSKTLVESKEEIKGSEIMATKAPILDF</sequence>
<proteinExistence type="predicted"/>
<accession>A0A9N9GXH2</accession>
<dbReference type="Proteomes" id="UP000789831">
    <property type="component" value="Unassembled WGS sequence"/>
</dbReference>
<feature type="compositionally biased region" description="Basic residues" evidence="1">
    <location>
        <begin position="445"/>
        <end position="454"/>
    </location>
</feature>